<keyword evidence="5" id="KW-0539">Nucleus</keyword>
<reference evidence="7 8" key="1">
    <citation type="submission" date="2024-02" db="EMBL/GenBank/DDBJ databases">
        <title>De novo assembly and annotation of 12 fungi associated with fruit tree decline syndrome in Ontario, Canada.</title>
        <authorList>
            <person name="Sulman M."/>
            <person name="Ellouze W."/>
            <person name="Ilyukhin E."/>
        </authorList>
    </citation>
    <scope>NUCLEOTIDE SEQUENCE [LARGE SCALE GENOMIC DNA]</scope>
    <source>
        <strain evidence="7 8">M169</strain>
    </source>
</reference>
<keyword evidence="4" id="KW-0804">Transcription</keyword>
<feature type="compositionally biased region" description="Polar residues" evidence="6">
    <location>
        <begin position="563"/>
        <end position="583"/>
    </location>
</feature>
<proteinExistence type="predicted"/>
<feature type="region of interest" description="Disordered" evidence="6">
    <location>
        <begin position="95"/>
        <end position="132"/>
    </location>
</feature>
<feature type="region of interest" description="Disordered" evidence="6">
    <location>
        <begin position="560"/>
        <end position="583"/>
    </location>
</feature>
<feature type="region of interest" description="Disordered" evidence="6">
    <location>
        <begin position="671"/>
        <end position="691"/>
    </location>
</feature>
<keyword evidence="8" id="KW-1185">Reference proteome</keyword>
<sequence>MRLPMIAMLESRSDSPSDSGTVASVMGNNVQPAQMPMHEAMEPTPFMPDVMGQNPSLIDPISDDMVYFNPMSNFLQDMDFTMSWDMNFDAFSIPQFDIQGPSPQSSTTNPVTRPSPRNAIRDSSRGHSAFKRSPWLWDPKKEDYVQQQKEGLHIDEQSISQSPAFGKLMDRPSRRLKMTAHQRDRIFSIVLAQNKDPAKVPSFPTLDLLNYLLQAHFVQDEHQFDSWIHPASFDPENALPELLAAIISSGASFISVPAIWQFGLAIHEVVRLGVSDLFEKLNAHTRNLSALQTFMLTLDVGIWSGFKRKMEIAESFLQPLLTMLRRAGAFSAPADSSALLPLDSDSPEALETKWKKFISRESYKRPLPRVSEVIHCVDVLDELEEFIDIDLCYSAVLNGYWGQVWAYRESVRFFSTASKGGTNRLWLKSQHQELYQDLSGFSSIIHTSNTPRNHSTLLAIVVELFLMIMHVSPDEIQRFAGKSGEEESRRAGTSLEENWANTSDARHAIWHAGQVFANTKRLPPASLRGFNAIAVYLASMTLWTYGLFCSPAAQGGDDADSGYLQSGEGQQANTGIRRASSVSGSGPIKYVLLDEEETRDTKAFLQFDRGVPALKTSQGAVEPLSDPSKVLSIARSLFRDNYPVRTEPLPPLVESLGNLLRDLGSGLAGMPSRVASRVQSQTASRMGSEER</sequence>
<gene>
    <name evidence="7" type="ORF">SLS63_006038</name>
</gene>
<evidence type="ECO:0000256" key="4">
    <source>
        <dbReference type="ARBA" id="ARBA00023163"/>
    </source>
</evidence>
<dbReference type="Proteomes" id="UP001430848">
    <property type="component" value="Unassembled WGS sequence"/>
</dbReference>
<keyword evidence="3" id="KW-0805">Transcription regulation</keyword>
<keyword evidence="1" id="KW-0479">Metal-binding</keyword>
<accession>A0ABR1P9M4</accession>
<evidence type="ECO:0000256" key="3">
    <source>
        <dbReference type="ARBA" id="ARBA00023015"/>
    </source>
</evidence>
<organism evidence="7 8">
    <name type="scientific">Diaporthe eres</name>
    <name type="common">Phomopsis oblonga</name>
    <dbReference type="NCBI Taxonomy" id="83184"/>
    <lineage>
        <taxon>Eukaryota</taxon>
        <taxon>Fungi</taxon>
        <taxon>Dikarya</taxon>
        <taxon>Ascomycota</taxon>
        <taxon>Pezizomycotina</taxon>
        <taxon>Sordariomycetes</taxon>
        <taxon>Sordariomycetidae</taxon>
        <taxon>Diaporthales</taxon>
        <taxon>Diaporthaceae</taxon>
        <taxon>Diaporthe</taxon>
        <taxon>Diaporthe eres species complex</taxon>
    </lineage>
</organism>
<evidence type="ECO:0000313" key="8">
    <source>
        <dbReference type="Proteomes" id="UP001430848"/>
    </source>
</evidence>
<feature type="compositionally biased region" description="Polar residues" evidence="6">
    <location>
        <begin position="101"/>
        <end position="112"/>
    </location>
</feature>
<dbReference type="PANTHER" id="PTHR47660:SF2">
    <property type="entry name" value="TRANSCRIPTION FACTOR WITH C2H2 AND ZN(2)-CYS(6) DNA BINDING DOMAIN (EUROFUNG)"/>
    <property type="match status" value="1"/>
</dbReference>
<name>A0ABR1P9M4_DIAER</name>
<evidence type="ECO:0008006" key="9">
    <source>
        <dbReference type="Google" id="ProtNLM"/>
    </source>
</evidence>
<dbReference type="EMBL" id="JAKNSF020000027">
    <property type="protein sequence ID" value="KAK7729977.1"/>
    <property type="molecule type" value="Genomic_DNA"/>
</dbReference>
<protein>
    <recommendedName>
        <fullName evidence="9">Transcription factor domain-containing protein</fullName>
    </recommendedName>
</protein>
<evidence type="ECO:0000256" key="1">
    <source>
        <dbReference type="ARBA" id="ARBA00022723"/>
    </source>
</evidence>
<evidence type="ECO:0000256" key="6">
    <source>
        <dbReference type="SAM" id="MobiDB-lite"/>
    </source>
</evidence>
<evidence type="ECO:0000313" key="7">
    <source>
        <dbReference type="EMBL" id="KAK7729977.1"/>
    </source>
</evidence>
<comment type="caution">
    <text evidence="7">The sequence shown here is derived from an EMBL/GenBank/DDBJ whole genome shotgun (WGS) entry which is preliminary data.</text>
</comment>
<evidence type="ECO:0000256" key="5">
    <source>
        <dbReference type="ARBA" id="ARBA00023242"/>
    </source>
</evidence>
<evidence type="ECO:0000256" key="2">
    <source>
        <dbReference type="ARBA" id="ARBA00022833"/>
    </source>
</evidence>
<dbReference type="PANTHER" id="PTHR47660">
    <property type="entry name" value="TRANSCRIPTION FACTOR WITH C2H2 AND ZN(2)-CYS(6) DNA BINDING DOMAIN (EUROFUNG)-RELATED-RELATED"/>
    <property type="match status" value="1"/>
</dbReference>
<keyword evidence="2" id="KW-0862">Zinc</keyword>